<feature type="region of interest" description="Disordered" evidence="1">
    <location>
        <begin position="23"/>
        <end position="69"/>
    </location>
</feature>
<reference evidence="3" key="1">
    <citation type="submission" date="2018-06" db="EMBL/GenBank/DDBJ databases">
        <authorList>
            <person name="Zhirakovskaya E."/>
        </authorList>
    </citation>
    <scope>NUCLEOTIDE SEQUENCE</scope>
</reference>
<dbReference type="InterPro" id="IPR012938">
    <property type="entry name" value="Glc/Sorbosone_DH"/>
</dbReference>
<dbReference type="EMBL" id="UOEK01000463">
    <property type="protein sequence ID" value="VAW08438.1"/>
    <property type="molecule type" value="Genomic_DNA"/>
</dbReference>
<evidence type="ECO:0000259" key="2">
    <source>
        <dbReference type="Pfam" id="PF07995"/>
    </source>
</evidence>
<dbReference type="Pfam" id="PF07995">
    <property type="entry name" value="GSDH"/>
    <property type="match status" value="1"/>
</dbReference>
<dbReference type="AlphaFoldDB" id="A0A3B0SSH6"/>
<dbReference type="PANTHER" id="PTHR19328">
    <property type="entry name" value="HEDGEHOG-INTERACTING PROTEIN"/>
    <property type="match status" value="1"/>
</dbReference>
<name>A0A3B0SSH6_9ZZZZ</name>
<evidence type="ECO:0000256" key="1">
    <source>
        <dbReference type="SAM" id="MobiDB-lite"/>
    </source>
</evidence>
<evidence type="ECO:0000313" key="3">
    <source>
        <dbReference type="EMBL" id="VAW08438.1"/>
    </source>
</evidence>
<protein>
    <recommendedName>
        <fullName evidence="2">Glucose/Sorbosone dehydrogenase domain-containing protein</fullName>
    </recommendedName>
</protein>
<dbReference type="SUPFAM" id="SSF50952">
    <property type="entry name" value="Soluble quinoprotein glucose dehydrogenase"/>
    <property type="match status" value="1"/>
</dbReference>
<dbReference type="PROSITE" id="PS51257">
    <property type="entry name" value="PROKAR_LIPOPROTEIN"/>
    <property type="match status" value="1"/>
</dbReference>
<feature type="compositionally biased region" description="Low complexity" evidence="1">
    <location>
        <begin position="23"/>
        <end position="60"/>
    </location>
</feature>
<organism evidence="3">
    <name type="scientific">hydrothermal vent metagenome</name>
    <dbReference type="NCBI Taxonomy" id="652676"/>
    <lineage>
        <taxon>unclassified sequences</taxon>
        <taxon>metagenomes</taxon>
        <taxon>ecological metagenomes</taxon>
    </lineage>
</organism>
<dbReference type="InterPro" id="IPR011042">
    <property type="entry name" value="6-blade_b-propeller_TolB-like"/>
</dbReference>
<dbReference type="PANTHER" id="PTHR19328:SF75">
    <property type="entry name" value="ALDOSE SUGAR DEHYDROGENASE YLII"/>
    <property type="match status" value="1"/>
</dbReference>
<feature type="domain" description="Glucose/Sorbosone dehydrogenase" evidence="2">
    <location>
        <begin position="98"/>
        <end position="416"/>
    </location>
</feature>
<gene>
    <name evidence="3" type="ORF">MNBD_ACTINO02-2330</name>
</gene>
<proteinExistence type="predicted"/>
<sequence>MKRKKWAAVAVLMVLVASACSASDESGTTTTVDGTGQGETPGETSSTIPGATTAPGGSTTVPEPPSSDGLDPLVGLQIEFVNDDIPQPSMILSAPGDDFLYMVDKRGTIRVYDTAMNKLPDRMINIRDQVASGGVEQGLLGMAFHPDYATNGRFYLYYVDITGARTLAEFTVKSNDPPITDPASQRVLWKRDQPENVEPRHYGGFLKFGPDGYLYVSVGDGARASVNAQDPNNFFGTILRLDVDGGDPYGIPPDNPFVGGGGAPEVWAYGLRNPWRFDIDPIDNMLYVADVGQVTWEEVDVLSLDGGGYNLGWDQVEGTSCFRDGCDKSLYTPPAIVYGREDGCSITGGVLYRGSAIPELYGHYLYADWCTGMVRSFKYVNGEATEEQDWTDGFGAGIQINTWGTDSDGEMWIGTFDGSIYKVLPRR</sequence>
<dbReference type="Gene3D" id="2.120.10.30">
    <property type="entry name" value="TolB, C-terminal domain"/>
    <property type="match status" value="1"/>
</dbReference>
<dbReference type="InterPro" id="IPR011041">
    <property type="entry name" value="Quinoprot_gluc/sorb_DH_b-prop"/>
</dbReference>
<accession>A0A3B0SSH6</accession>